<sequence length="93" mass="9824">MVAPALTPTAPLPPAAVDVMRRLELALAAPDVVRAIVRYEVASARTAELSAEMDTRDLTGAEFDSLVLAQDVMAASRTVLAAAGQLHLIEVDR</sequence>
<protein>
    <submittedName>
        <fullName evidence="1">Uncharacterized protein</fullName>
    </submittedName>
</protein>
<accession>A0ABX7TNW0</accession>
<dbReference type="Proteomes" id="UP000663908">
    <property type="component" value="Chromosome"/>
</dbReference>
<organism evidence="1 2">
    <name type="scientific">Streptomyces cyanogenus</name>
    <dbReference type="NCBI Taxonomy" id="80860"/>
    <lineage>
        <taxon>Bacteria</taxon>
        <taxon>Bacillati</taxon>
        <taxon>Actinomycetota</taxon>
        <taxon>Actinomycetes</taxon>
        <taxon>Kitasatosporales</taxon>
        <taxon>Streptomycetaceae</taxon>
        <taxon>Streptomyces</taxon>
    </lineage>
</organism>
<evidence type="ECO:0000313" key="1">
    <source>
        <dbReference type="EMBL" id="QTD97005.1"/>
    </source>
</evidence>
<keyword evidence="2" id="KW-1185">Reference proteome</keyword>
<reference evidence="1 2" key="1">
    <citation type="submission" date="2021-03" db="EMBL/GenBank/DDBJ databases">
        <title>Complete genome sequence of Streptomyces cyanogenus S136, producer of anticancer angucycline landomycin A.</title>
        <authorList>
            <person name="Hrab P."/>
            <person name="Ruckert C."/>
            <person name="Busche T."/>
            <person name="Ostash I."/>
            <person name="Kalinowski J."/>
            <person name="Fedorenko V."/>
            <person name="Yushchuk O."/>
            <person name="Ostash B."/>
        </authorList>
    </citation>
    <scope>NUCLEOTIDE SEQUENCE [LARGE SCALE GENOMIC DNA]</scope>
    <source>
        <strain evidence="1 2">S136</strain>
    </source>
</reference>
<dbReference type="RefSeq" id="WP_208030894.1">
    <property type="nucleotide sequence ID" value="NZ_CP071839.1"/>
</dbReference>
<gene>
    <name evidence="1" type="ORF">S1361_06550</name>
</gene>
<name>A0ABX7TNW0_STRCY</name>
<proteinExistence type="predicted"/>
<dbReference type="EMBL" id="CP071839">
    <property type="protein sequence ID" value="QTD97005.1"/>
    <property type="molecule type" value="Genomic_DNA"/>
</dbReference>
<evidence type="ECO:0000313" key="2">
    <source>
        <dbReference type="Proteomes" id="UP000663908"/>
    </source>
</evidence>